<accession>A0A6L9UE72</accession>
<dbReference type="InterPro" id="IPR058739">
    <property type="entry name" value="NicX"/>
</dbReference>
<evidence type="ECO:0008006" key="4">
    <source>
        <dbReference type="Google" id="ProtNLM"/>
    </source>
</evidence>
<organism evidence="2 3">
    <name type="scientific">Rhizobium lusitanum</name>
    <dbReference type="NCBI Taxonomy" id="293958"/>
    <lineage>
        <taxon>Bacteria</taxon>
        <taxon>Pseudomonadati</taxon>
        <taxon>Pseudomonadota</taxon>
        <taxon>Alphaproteobacteria</taxon>
        <taxon>Hyphomicrobiales</taxon>
        <taxon>Rhizobiaceae</taxon>
        <taxon>Rhizobium/Agrobacterium group</taxon>
        <taxon>Rhizobium</taxon>
    </lineage>
</organism>
<dbReference type="Proteomes" id="UP000483035">
    <property type="component" value="Unassembled WGS sequence"/>
</dbReference>
<proteinExistence type="predicted"/>
<name>A0A6L9UE72_9HYPH</name>
<evidence type="ECO:0000313" key="3">
    <source>
        <dbReference type="Proteomes" id="UP000483035"/>
    </source>
</evidence>
<evidence type="ECO:0000256" key="1">
    <source>
        <dbReference type="ARBA" id="ARBA00022723"/>
    </source>
</evidence>
<protein>
    <recommendedName>
        <fullName evidence="4">Thermophilic metalloprotease (M29)</fullName>
    </recommendedName>
</protein>
<dbReference type="PANTHER" id="PTHR34448">
    <property type="entry name" value="AMINOPEPTIDASE"/>
    <property type="match status" value="1"/>
</dbReference>
<dbReference type="PANTHER" id="PTHR34448:SF1">
    <property type="entry name" value="BLL6088 PROTEIN"/>
    <property type="match status" value="1"/>
</dbReference>
<dbReference type="GO" id="GO:0046872">
    <property type="term" value="F:metal ion binding"/>
    <property type="evidence" value="ECO:0007669"/>
    <property type="project" value="UniProtKB-KW"/>
</dbReference>
<dbReference type="SUPFAM" id="SSF144052">
    <property type="entry name" value="Thermophilic metalloprotease-like"/>
    <property type="match status" value="1"/>
</dbReference>
<reference evidence="2 3" key="1">
    <citation type="submission" date="2019-12" db="EMBL/GenBank/DDBJ databases">
        <title>Rhizobium genotypes associated with high levels of biological nitrogen fixation by grain legumes in a temperate-maritime cropping system.</title>
        <authorList>
            <person name="Maluk M."/>
            <person name="Francesc Ferrando Molina F."/>
            <person name="Lopez Del Egido L."/>
            <person name="Lafos M."/>
            <person name="Langarica-Fuentes A."/>
            <person name="Gebre Yohannes G."/>
            <person name="Young M.W."/>
            <person name="Martin P."/>
            <person name="Gantlett R."/>
            <person name="Kenicer G."/>
            <person name="Hawes C."/>
            <person name="Begg G.S."/>
            <person name="Quilliam R.S."/>
            <person name="Squire G.R."/>
            <person name="Poole P.S."/>
            <person name="Young P.W."/>
            <person name="Iannetta P.M."/>
            <person name="James E.K."/>
        </authorList>
    </citation>
    <scope>NUCLEOTIDE SEQUENCE [LARGE SCALE GENOMIC DNA]</scope>
    <source>
        <strain evidence="2 3">JHI1118</strain>
    </source>
</reference>
<keyword evidence="1" id="KW-0479">Metal-binding</keyword>
<dbReference type="AlphaFoldDB" id="A0A6L9UE72"/>
<gene>
    <name evidence="2" type="ORF">GR212_22975</name>
</gene>
<dbReference type="EMBL" id="WUEY01000012">
    <property type="protein sequence ID" value="NEI72446.1"/>
    <property type="molecule type" value="Genomic_DNA"/>
</dbReference>
<dbReference type="InterPro" id="IPR052170">
    <property type="entry name" value="M29_Exopeptidase"/>
</dbReference>
<comment type="caution">
    <text evidence="2">The sequence shown here is derived from an EMBL/GenBank/DDBJ whole genome shotgun (WGS) entry which is preliminary data.</text>
</comment>
<evidence type="ECO:0000313" key="2">
    <source>
        <dbReference type="EMBL" id="NEI72446.1"/>
    </source>
</evidence>
<dbReference type="RefSeq" id="WP_163989846.1">
    <property type="nucleotide sequence ID" value="NZ_WUEY01000012.1"/>
</dbReference>
<sequence length="354" mass="38863">MTMGANSLLTGTLDYLRRPLVRNIKEGQRVLVLSDTEHDPRVWQAVMTILADIKADATLTLFSRRPADYYDPPEAVCEAMMKSDVNILIASTGMLHCRASLRSMEAGIPSICLDGGMKLEWLQSGAITDDMKQIAVRKHYVGKNVFGAGAKTCRVTSRYGTDFTYSVENMIWVPPLPSDSFDPYKVINFQKDENRPAGKLYYYLYPTGEFNVAPIEGTANGKLVIDLTMHHLGLLGSPIELTVEKGRIVSIDGGVDARILRDFLATYGDENAYMCPAEASVGVNAKAVVRGIQREDKNIMGTMHFGLGTNIDVGGSIYSKIHMDGVILEPTLYVDGVKRIENGNFLVPIEGDAG</sequence>
<dbReference type="Pfam" id="PF26233">
    <property type="entry name" value="NicX"/>
    <property type="match status" value="1"/>
</dbReference>